<dbReference type="Gramene" id="GBG61194">
    <property type="protein sequence ID" value="GBG61194"/>
    <property type="gene ID" value="CBR_g19727"/>
</dbReference>
<dbReference type="AlphaFoldDB" id="A0A388JTQ3"/>
<keyword evidence="2" id="KW-1185">Reference proteome</keyword>
<evidence type="ECO:0000313" key="1">
    <source>
        <dbReference type="EMBL" id="GBG61194.1"/>
    </source>
</evidence>
<proteinExistence type="predicted"/>
<reference evidence="1 2" key="1">
    <citation type="journal article" date="2018" name="Cell">
        <title>The Chara Genome: Secondary Complexity and Implications for Plant Terrestrialization.</title>
        <authorList>
            <person name="Nishiyama T."/>
            <person name="Sakayama H."/>
            <person name="Vries J.D."/>
            <person name="Buschmann H."/>
            <person name="Saint-Marcoux D."/>
            <person name="Ullrich K.K."/>
            <person name="Haas F.B."/>
            <person name="Vanderstraeten L."/>
            <person name="Becker D."/>
            <person name="Lang D."/>
            <person name="Vosolsobe S."/>
            <person name="Rombauts S."/>
            <person name="Wilhelmsson P.K.I."/>
            <person name="Janitza P."/>
            <person name="Kern R."/>
            <person name="Heyl A."/>
            <person name="Rumpler F."/>
            <person name="Villalobos L.I.A.C."/>
            <person name="Clay J.M."/>
            <person name="Skokan R."/>
            <person name="Toyoda A."/>
            <person name="Suzuki Y."/>
            <person name="Kagoshima H."/>
            <person name="Schijlen E."/>
            <person name="Tajeshwar N."/>
            <person name="Catarino B."/>
            <person name="Hetherington A.J."/>
            <person name="Saltykova A."/>
            <person name="Bonnot C."/>
            <person name="Breuninger H."/>
            <person name="Symeonidi A."/>
            <person name="Radhakrishnan G.V."/>
            <person name="Van Nieuwerburgh F."/>
            <person name="Deforce D."/>
            <person name="Chang C."/>
            <person name="Karol K.G."/>
            <person name="Hedrich R."/>
            <person name="Ulvskov P."/>
            <person name="Glockner G."/>
            <person name="Delwiche C.F."/>
            <person name="Petrasek J."/>
            <person name="Van de Peer Y."/>
            <person name="Friml J."/>
            <person name="Beilby M."/>
            <person name="Dolan L."/>
            <person name="Kohara Y."/>
            <person name="Sugano S."/>
            <person name="Fujiyama A."/>
            <person name="Delaux P.-M."/>
            <person name="Quint M."/>
            <person name="TheiBen G."/>
            <person name="Hagemann M."/>
            <person name="Harholt J."/>
            <person name="Dunand C."/>
            <person name="Zachgo S."/>
            <person name="Langdale J."/>
            <person name="Maumus F."/>
            <person name="Straeten D.V.D."/>
            <person name="Gould S.B."/>
            <person name="Rensing S.A."/>
        </authorList>
    </citation>
    <scope>NUCLEOTIDE SEQUENCE [LARGE SCALE GENOMIC DNA]</scope>
    <source>
        <strain evidence="1 2">S276</strain>
    </source>
</reference>
<dbReference type="Proteomes" id="UP000265515">
    <property type="component" value="Unassembled WGS sequence"/>
</dbReference>
<gene>
    <name evidence="1" type="ORF">CBR_g19727</name>
</gene>
<comment type="caution">
    <text evidence="1">The sequence shown here is derived from an EMBL/GenBank/DDBJ whole genome shotgun (WGS) entry which is preliminary data.</text>
</comment>
<sequence length="104" mass="11580">MVNLVCMKPVMQVLEYEPVVNLVCMKLVMQVLEHKPVVNVVCMKPAMQVLDYNCEAREKLLTCGDAYKFGPGMDHLQVADGIICSLPSAGIDLAQVDWCLTRSH</sequence>
<dbReference type="EMBL" id="BFEA01000018">
    <property type="protein sequence ID" value="GBG61194.1"/>
    <property type="molecule type" value="Genomic_DNA"/>
</dbReference>
<protein>
    <submittedName>
        <fullName evidence="1">Uncharacterized protein</fullName>
    </submittedName>
</protein>
<name>A0A388JTQ3_CHABU</name>
<accession>A0A388JTQ3</accession>
<organism evidence="1 2">
    <name type="scientific">Chara braunii</name>
    <name type="common">Braun's stonewort</name>
    <dbReference type="NCBI Taxonomy" id="69332"/>
    <lineage>
        <taxon>Eukaryota</taxon>
        <taxon>Viridiplantae</taxon>
        <taxon>Streptophyta</taxon>
        <taxon>Charophyceae</taxon>
        <taxon>Charales</taxon>
        <taxon>Characeae</taxon>
        <taxon>Chara</taxon>
    </lineage>
</organism>
<evidence type="ECO:0000313" key="2">
    <source>
        <dbReference type="Proteomes" id="UP000265515"/>
    </source>
</evidence>